<protein>
    <recommendedName>
        <fullName evidence="2">BON domain-containing protein</fullName>
    </recommendedName>
</protein>
<organism evidence="3 4">
    <name type="scientific">Deinobacterium chartae</name>
    <dbReference type="NCBI Taxonomy" id="521158"/>
    <lineage>
        <taxon>Bacteria</taxon>
        <taxon>Thermotogati</taxon>
        <taxon>Deinococcota</taxon>
        <taxon>Deinococci</taxon>
        <taxon>Deinococcales</taxon>
        <taxon>Deinococcaceae</taxon>
        <taxon>Deinobacterium</taxon>
    </lineage>
</organism>
<accession>A0A841HYT3</accession>
<dbReference type="Gene3D" id="3.30.1340.30">
    <property type="match status" value="1"/>
</dbReference>
<evidence type="ECO:0000259" key="2">
    <source>
        <dbReference type="PROSITE" id="PS50914"/>
    </source>
</evidence>
<dbReference type="PANTHER" id="PTHR34606:SF15">
    <property type="entry name" value="BON DOMAIN-CONTAINING PROTEIN"/>
    <property type="match status" value="1"/>
</dbReference>
<feature type="domain" description="BON" evidence="2">
    <location>
        <begin position="209"/>
        <end position="277"/>
    </location>
</feature>
<dbReference type="Proteomes" id="UP000569951">
    <property type="component" value="Unassembled WGS sequence"/>
</dbReference>
<evidence type="ECO:0000313" key="4">
    <source>
        <dbReference type="Proteomes" id="UP000569951"/>
    </source>
</evidence>
<feature type="compositionally biased region" description="Basic and acidic residues" evidence="1">
    <location>
        <begin position="55"/>
        <end position="67"/>
    </location>
</feature>
<feature type="region of interest" description="Disordered" evidence="1">
    <location>
        <begin position="152"/>
        <end position="211"/>
    </location>
</feature>
<dbReference type="RefSeq" id="WP_183984713.1">
    <property type="nucleotide sequence ID" value="NZ_JACHHG010000002.1"/>
</dbReference>
<feature type="region of interest" description="Disordered" evidence="1">
    <location>
        <begin position="276"/>
        <end position="316"/>
    </location>
</feature>
<feature type="compositionally biased region" description="Gly residues" evidence="1">
    <location>
        <begin position="68"/>
        <end position="77"/>
    </location>
</feature>
<dbReference type="PROSITE" id="PS50914">
    <property type="entry name" value="BON"/>
    <property type="match status" value="1"/>
</dbReference>
<feature type="compositionally biased region" description="Gly residues" evidence="1">
    <location>
        <begin position="170"/>
        <end position="186"/>
    </location>
</feature>
<reference evidence="3 4" key="1">
    <citation type="submission" date="2020-08" db="EMBL/GenBank/DDBJ databases">
        <title>Genomic Encyclopedia of Type Strains, Phase IV (KMG-IV): sequencing the most valuable type-strain genomes for metagenomic binning, comparative biology and taxonomic classification.</title>
        <authorList>
            <person name="Goeker M."/>
        </authorList>
    </citation>
    <scope>NUCLEOTIDE SEQUENCE [LARGE SCALE GENOMIC DNA]</scope>
    <source>
        <strain evidence="3 4">DSM 21458</strain>
    </source>
</reference>
<comment type="caution">
    <text evidence="3">The sequence shown here is derived from an EMBL/GenBank/DDBJ whole genome shotgun (WGS) entry which is preliminary data.</text>
</comment>
<dbReference type="SMART" id="SM00749">
    <property type="entry name" value="BON"/>
    <property type="match status" value="1"/>
</dbReference>
<dbReference type="EMBL" id="JACHHG010000002">
    <property type="protein sequence ID" value="MBB6097379.1"/>
    <property type="molecule type" value="Genomic_DNA"/>
</dbReference>
<feature type="compositionally biased region" description="Basic and acidic residues" evidence="1">
    <location>
        <begin position="1"/>
        <end position="29"/>
    </location>
</feature>
<evidence type="ECO:0000313" key="3">
    <source>
        <dbReference type="EMBL" id="MBB6097379.1"/>
    </source>
</evidence>
<dbReference type="InterPro" id="IPR014004">
    <property type="entry name" value="Transpt-assoc_nodulatn_dom_bac"/>
</dbReference>
<name>A0A841HYT3_9DEIO</name>
<keyword evidence="4" id="KW-1185">Reference proteome</keyword>
<evidence type="ECO:0000256" key="1">
    <source>
        <dbReference type="SAM" id="MobiDB-lite"/>
    </source>
</evidence>
<sequence length="316" mass="35287">MADRYRDDRYREGRYRDDARPEQDRDMYRSRGGGSMDYDRRDMRSAESSGMYDYDVDRRRIPGDRGQGEFGEYGNWGYGDDRNNAGGGANERYRPGERYGAQDRSGDDRRMPGGADGRRGFGYSENPGMEGSDHDYGGRYMTSGYGYGGPFSPSYAPGRGRGVQESAQGSEGGMRAGSSRGYGGGMRQQMDVQRSGPHYGRGPKNYRRSDERIRDEINDELTDHGDIDATNIEVSVQDGEVTLSGTVPDRMQKRMAEDLAETIRGVKDVHNRLRVERPGMQGQEQTAGDLPQSTNAEQGNQNTQQGEQQANRPSRA</sequence>
<feature type="region of interest" description="Disordered" evidence="1">
    <location>
        <begin position="1"/>
        <end position="135"/>
    </location>
</feature>
<proteinExistence type="predicted"/>
<dbReference type="Pfam" id="PF04972">
    <property type="entry name" value="BON"/>
    <property type="match status" value="1"/>
</dbReference>
<gene>
    <name evidence="3" type="ORF">HNR42_000793</name>
</gene>
<feature type="compositionally biased region" description="Basic and acidic residues" evidence="1">
    <location>
        <begin position="91"/>
        <end position="119"/>
    </location>
</feature>
<dbReference type="AlphaFoldDB" id="A0A841HYT3"/>
<dbReference type="PANTHER" id="PTHR34606">
    <property type="entry name" value="BON DOMAIN-CONTAINING PROTEIN"/>
    <property type="match status" value="1"/>
</dbReference>
<dbReference type="InterPro" id="IPR007055">
    <property type="entry name" value="BON_dom"/>
</dbReference>
<dbReference type="InterPro" id="IPR051686">
    <property type="entry name" value="Lipoprotein_DolP"/>
</dbReference>
<feature type="compositionally biased region" description="Low complexity" evidence="1">
    <location>
        <begin position="294"/>
        <end position="316"/>
    </location>
</feature>